<dbReference type="Gene3D" id="1.25.40.10">
    <property type="entry name" value="Tetratricopeptide repeat domain"/>
    <property type="match status" value="1"/>
</dbReference>
<proteinExistence type="predicted"/>
<dbReference type="RefSeq" id="WP_263342005.1">
    <property type="nucleotide sequence ID" value="NZ_JAGSYH010000009.1"/>
</dbReference>
<sequence length="190" mass="21141">MREAIQSLLAQGVQARRAGRSADANHAYAEALDLSREAGDTTALVQSLKGLGQILRDEGNKQEALECYEQAASLSRNLDDPLLYAHTIRHVADIQRELQQHSEAEGNYVEALTVYRSHPQRNTLDLANTLRGYAVLQTRLGKKLEAIALWQEAGQLYDQVWREPGSPYKEADLTPGIDEAQRQIDMLSAS</sequence>
<accession>A0ABW1EJI5</accession>
<dbReference type="InterPro" id="IPR019734">
    <property type="entry name" value="TPR_rpt"/>
</dbReference>
<organism evidence="2 3">
    <name type="scientific">Acidicapsa dinghuensis</name>
    <dbReference type="NCBI Taxonomy" id="2218256"/>
    <lineage>
        <taxon>Bacteria</taxon>
        <taxon>Pseudomonadati</taxon>
        <taxon>Acidobacteriota</taxon>
        <taxon>Terriglobia</taxon>
        <taxon>Terriglobales</taxon>
        <taxon>Acidobacteriaceae</taxon>
        <taxon>Acidicapsa</taxon>
    </lineage>
</organism>
<dbReference type="InterPro" id="IPR011990">
    <property type="entry name" value="TPR-like_helical_dom_sf"/>
</dbReference>
<name>A0ABW1EJI5_9BACT</name>
<feature type="repeat" description="TPR" evidence="1">
    <location>
        <begin position="45"/>
        <end position="78"/>
    </location>
</feature>
<dbReference type="PROSITE" id="PS50005">
    <property type="entry name" value="TPR"/>
    <property type="match status" value="1"/>
</dbReference>
<dbReference type="SMART" id="SM00028">
    <property type="entry name" value="TPR"/>
    <property type="match status" value="3"/>
</dbReference>
<gene>
    <name evidence="2" type="ORF">ACFPT7_18350</name>
</gene>
<comment type="caution">
    <text evidence="2">The sequence shown here is derived from an EMBL/GenBank/DDBJ whole genome shotgun (WGS) entry which is preliminary data.</text>
</comment>
<evidence type="ECO:0000256" key="1">
    <source>
        <dbReference type="PROSITE-ProRule" id="PRU00339"/>
    </source>
</evidence>
<dbReference type="Pfam" id="PF13424">
    <property type="entry name" value="TPR_12"/>
    <property type="match status" value="1"/>
</dbReference>
<reference evidence="3" key="1">
    <citation type="journal article" date="2019" name="Int. J. Syst. Evol. Microbiol.">
        <title>The Global Catalogue of Microorganisms (GCM) 10K type strain sequencing project: providing services to taxonomists for standard genome sequencing and annotation.</title>
        <authorList>
            <consortium name="The Broad Institute Genomics Platform"/>
            <consortium name="The Broad Institute Genome Sequencing Center for Infectious Disease"/>
            <person name="Wu L."/>
            <person name="Ma J."/>
        </authorList>
    </citation>
    <scope>NUCLEOTIDE SEQUENCE [LARGE SCALE GENOMIC DNA]</scope>
    <source>
        <strain evidence="3">JCM 4087</strain>
    </source>
</reference>
<dbReference type="EMBL" id="JBHSPH010000009">
    <property type="protein sequence ID" value="MFC5864273.1"/>
    <property type="molecule type" value="Genomic_DNA"/>
</dbReference>
<dbReference type="Proteomes" id="UP001596091">
    <property type="component" value="Unassembled WGS sequence"/>
</dbReference>
<protein>
    <submittedName>
        <fullName evidence="2">Tetratricopeptide repeat protein</fullName>
    </submittedName>
</protein>
<dbReference type="SUPFAM" id="SSF48452">
    <property type="entry name" value="TPR-like"/>
    <property type="match status" value="1"/>
</dbReference>
<dbReference type="PANTHER" id="PTHR10098">
    <property type="entry name" value="RAPSYN-RELATED"/>
    <property type="match status" value="1"/>
</dbReference>
<keyword evidence="3" id="KW-1185">Reference proteome</keyword>
<keyword evidence="1" id="KW-0802">TPR repeat</keyword>
<evidence type="ECO:0000313" key="2">
    <source>
        <dbReference type="EMBL" id="MFC5864273.1"/>
    </source>
</evidence>
<evidence type="ECO:0000313" key="3">
    <source>
        <dbReference type="Proteomes" id="UP001596091"/>
    </source>
</evidence>
<dbReference type="PANTHER" id="PTHR10098:SF108">
    <property type="entry name" value="TETRATRICOPEPTIDE REPEAT PROTEIN 28"/>
    <property type="match status" value="1"/>
</dbReference>